<dbReference type="GO" id="GO:0005737">
    <property type="term" value="C:cytoplasm"/>
    <property type="evidence" value="ECO:0000318"/>
    <property type="project" value="GO_Central"/>
</dbReference>
<dbReference type="PANTHER" id="PTHR28242:SF47">
    <property type="entry name" value="HISTIDINE-CONTAINING PHOSPHOTRANSFER PROTEIN 1"/>
    <property type="match status" value="1"/>
</dbReference>
<evidence type="ECO:0000256" key="1">
    <source>
        <dbReference type="ARBA" id="ARBA00022490"/>
    </source>
</evidence>
<evidence type="ECO:0000313" key="9">
    <source>
        <dbReference type="EMBL" id="KQK07958.1"/>
    </source>
</evidence>
<evidence type="ECO:0000256" key="4">
    <source>
        <dbReference type="ARBA" id="ARBA00023012"/>
    </source>
</evidence>
<dbReference type="GO" id="GO:0080038">
    <property type="term" value="P:positive regulation of cytokinin-activated signaling pathway"/>
    <property type="evidence" value="ECO:0007669"/>
    <property type="project" value="UniProtKB-ARBA"/>
</dbReference>
<evidence type="ECO:0000256" key="7">
    <source>
        <dbReference type="RuleBase" id="RU369004"/>
    </source>
</evidence>
<name>I1HMS4_BRADI</name>
<sequence length="146" mass="16745">MNSPMFELSNLMGFMFSAGLLDNAFNRLQQLQESSSNPGMVSELVKKFCEDGEQTIRELANLLNEQVVDYHQVTISAYNIKGRSSSFGARRVANASIELCEFCKEKNKLGCLMTLESIKNEFYDLRDKLHTMVQLEKRVEAYFPRK</sequence>
<evidence type="ECO:0000256" key="2">
    <source>
        <dbReference type="ARBA" id="ARBA00022606"/>
    </source>
</evidence>
<dbReference type="eggNOG" id="KOG4747">
    <property type="taxonomic scope" value="Eukaryota"/>
</dbReference>
<dbReference type="Gene3D" id="1.20.120.160">
    <property type="entry name" value="HPT domain"/>
    <property type="match status" value="1"/>
</dbReference>
<dbReference type="Pfam" id="PF01627">
    <property type="entry name" value="Hpt"/>
    <property type="match status" value="1"/>
</dbReference>
<evidence type="ECO:0000256" key="3">
    <source>
        <dbReference type="ARBA" id="ARBA00022864"/>
    </source>
</evidence>
<accession>I1HMS4</accession>
<dbReference type="STRING" id="15368.I1HMS4"/>
<keyword evidence="3 7" id="KW-0932">Cytokinin signaling pathway</keyword>
<dbReference type="GO" id="GO:0000160">
    <property type="term" value="P:phosphorelay signal transduction system"/>
    <property type="evidence" value="ECO:0000318"/>
    <property type="project" value="GO_Central"/>
</dbReference>
<keyword evidence="5" id="KW-0539">Nucleus</keyword>
<dbReference type="GO" id="GO:0009736">
    <property type="term" value="P:cytokinin-activated signaling pathway"/>
    <property type="evidence" value="ECO:0000318"/>
    <property type="project" value="GO_Central"/>
</dbReference>
<keyword evidence="11" id="KW-1185">Reference proteome</keyword>
<dbReference type="InterPro" id="IPR008207">
    <property type="entry name" value="Sig_transdc_His_kin_Hpt_dom"/>
</dbReference>
<dbReference type="OrthoDB" id="1673781at2759"/>
<dbReference type="Gramene" id="KQK07958">
    <property type="protein sequence ID" value="KQK07958"/>
    <property type="gene ID" value="BRADI_2g38610v3"/>
</dbReference>
<dbReference type="GeneID" id="104583257"/>
<dbReference type="FunFam" id="1.20.120.160:FF:000001">
    <property type="entry name" value="Histidine-containing phosphotransfer protein 1"/>
    <property type="match status" value="1"/>
</dbReference>
<dbReference type="PANTHER" id="PTHR28242">
    <property type="entry name" value="PHOSPHORELAY INTERMEDIATE PROTEIN YPD1"/>
    <property type="match status" value="1"/>
</dbReference>
<evidence type="ECO:0000259" key="8">
    <source>
        <dbReference type="Pfam" id="PF01627"/>
    </source>
</evidence>
<dbReference type="OMA" id="CIQFHVC"/>
<dbReference type="EnsemblPlants" id="KQK07958">
    <property type="protein sequence ID" value="KQK07958"/>
    <property type="gene ID" value="BRADI_2g38610v3"/>
</dbReference>
<evidence type="ECO:0000313" key="10">
    <source>
        <dbReference type="EnsemblPlants" id="KQK07958"/>
    </source>
</evidence>
<dbReference type="RefSeq" id="XP_010233388.1">
    <property type="nucleotide sequence ID" value="XM_010235086.3"/>
</dbReference>
<dbReference type="GO" id="GO:0005634">
    <property type="term" value="C:nucleus"/>
    <property type="evidence" value="ECO:0000318"/>
    <property type="project" value="GO_Central"/>
</dbReference>
<dbReference type="KEGG" id="bdi:104583257"/>
<evidence type="ECO:0000256" key="6">
    <source>
        <dbReference type="ARBA" id="ARBA00057097"/>
    </source>
</evidence>
<gene>
    <name evidence="10" type="primary">LOC104583257</name>
    <name evidence="9" type="ORF">BRADI_2g38610v3</name>
</gene>
<feature type="domain" description="HPt" evidence="8">
    <location>
        <begin position="43"/>
        <end position="127"/>
    </location>
</feature>
<dbReference type="InterPro" id="IPR036641">
    <property type="entry name" value="HPT_dom_sf"/>
</dbReference>
<evidence type="ECO:0000313" key="11">
    <source>
        <dbReference type="Proteomes" id="UP000008810"/>
    </source>
</evidence>
<keyword evidence="2" id="KW-0716">Sensory transduction</keyword>
<dbReference type="HOGENOM" id="CLU_111777_3_0_1"/>
<keyword evidence="4 7" id="KW-0902">Two-component regulatory system</keyword>
<comment type="function">
    <text evidence="6">Functions as a two-component phosphorelay mediators between cytokinin sensor histidine kinases and response regulators (B-type ARRs). Plays an important role in propagating cytokinin signal transduction through the multistep His-to-Asp phosphorelay. Functions as a positive regulator of the cytokinin signaling pathway. May play a regulatory role in salt and drought tolerance during plant development.</text>
</comment>
<dbReference type="AlphaFoldDB" id="I1HMS4"/>
<comment type="domain">
    <text evidence="7">Histidine-containing phosphotransfer domain (HPt) contains an active histidine that mediates the phosphotransfer.</text>
</comment>
<reference evidence="9 10" key="1">
    <citation type="journal article" date="2010" name="Nature">
        <title>Genome sequencing and analysis of the model grass Brachypodium distachyon.</title>
        <authorList>
            <consortium name="International Brachypodium Initiative"/>
        </authorList>
    </citation>
    <scope>NUCLEOTIDE SEQUENCE [LARGE SCALE GENOMIC DNA]</scope>
    <source>
        <strain evidence="9">Bd21</strain>
        <strain evidence="10">cv. Bd21</strain>
    </source>
</reference>
<proteinExistence type="predicted"/>
<reference evidence="9" key="2">
    <citation type="submission" date="2017-06" db="EMBL/GenBank/DDBJ databases">
        <title>WGS assembly of Brachypodium distachyon.</title>
        <authorList>
            <consortium name="The International Brachypodium Initiative"/>
            <person name="Lucas S."/>
            <person name="Harmon-Smith M."/>
            <person name="Lail K."/>
            <person name="Tice H."/>
            <person name="Grimwood J."/>
            <person name="Bruce D."/>
            <person name="Barry K."/>
            <person name="Shu S."/>
            <person name="Lindquist E."/>
            <person name="Wang M."/>
            <person name="Pitluck S."/>
            <person name="Vogel J.P."/>
            <person name="Garvin D.F."/>
            <person name="Mockler T.C."/>
            <person name="Schmutz J."/>
            <person name="Rokhsar D."/>
            <person name="Bevan M.W."/>
        </authorList>
    </citation>
    <scope>NUCLEOTIDE SEQUENCE</scope>
    <source>
        <strain evidence="9">Bd21</strain>
    </source>
</reference>
<organism evidence="10">
    <name type="scientific">Brachypodium distachyon</name>
    <name type="common">Purple false brome</name>
    <name type="synonym">Trachynia distachya</name>
    <dbReference type="NCBI Taxonomy" id="15368"/>
    <lineage>
        <taxon>Eukaryota</taxon>
        <taxon>Viridiplantae</taxon>
        <taxon>Streptophyta</taxon>
        <taxon>Embryophyta</taxon>
        <taxon>Tracheophyta</taxon>
        <taxon>Spermatophyta</taxon>
        <taxon>Magnoliopsida</taxon>
        <taxon>Liliopsida</taxon>
        <taxon>Poales</taxon>
        <taxon>Poaceae</taxon>
        <taxon>BOP clade</taxon>
        <taxon>Pooideae</taxon>
        <taxon>Stipodae</taxon>
        <taxon>Brachypodieae</taxon>
        <taxon>Brachypodium</taxon>
    </lineage>
</organism>
<dbReference type="SUPFAM" id="SSF47226">
    <property type="entry name" value="Histidine-containing phosphotransfer domain, HPT domain"/>
    <property type="match status" value="1"/>
</dbReference>
<evidence type="ECO:0000256" key="5">
    <source>
        <dbReference type="ARBA" id="ARBA00023242"/>
    </source>
</evidence>
<comment type="subcellular location">
    <subcellularLocation>
        <location evidence="7">Cytoplasm</location>
        <location evidence="7">Cytosol</location>
    </subcellularLocation>
    <subcellularLocation>
        <location evidence="7">Nucleus</location>
    </subcellularLocation>
</comment>
<dbReference type="EMBL" id="CM000881">
    <property type="protein sequence ID" value="KQK07958.1"/>
    <property type="molecule type" value="Genomic_DNA"/>
</dbReference>
<protein>
    <recommendedName>
        <fullName evidence="7">Histidine-containing phosphotransfer protein</fullName>
    </recommendedName>
</protein>
<dbReference type="GO" id="GO:0005829">
    <property type="term" value="C:cytosol"/>
    <property type="evidence" value="ECO:0007669"/>
    <property type="project" value="UniProtKB-SubCell"/>
</dbReference>
<keyword evidence="1" id="KW-0963">Cytoplasm</keyword>
<dbReference type="Proteomes" id="UP000008810">
    <property type="component" value="Chromosome 2"/>
</dbReference>
<reference evidence="10" key="3">
    <citation type="submission" date="2018-08" db="UniProtKB">
        <authorList>
            <consortium name="EnsemblPlants"/>
        </authorList>
    </citation>
    <scope>IDENTIFICATION</scope>
    <source>
        <strain evidence="10">cv. Bd21</strain>
    </source>
</reference>
<dbReference type="GO" id="GO:0009927">
    <property type="term" value="F:histidine phosphotransfer kinase activity"/>
    <property type="evidence" value="ECO:0000318"/>
    <property type="project" value="GO_Central"/>
</dbReference>
<dbReference type="GO" id="GO:0043424">
    <property type="term" value="F:protein histidine kinase binding"/>
    <property type="evidence" value="ECO:0000318"/>
    <property type="project" value="GO_Central"/>
</dbReference>
<dbReference type="InterPro" id="IPR045871">
    <property type="entry name" value="AHP1-5/YPD1"/>
</dbReference>